<dbReference type="Proteomes" id="UP000298663">
    <property type="component" value="Unassembled WGS sequence"/>
</dbReference>
<keyword evidence="3" id="KW-1185">Reference proteome</keyword>
<reference evidence="2 3" key="1">
    <citation type="journal article" date="2015" name="Genome Biol.">
        <title>Comparative genomics of Steinernema reveals deeply conserved gene regulatory networks.</title>
        <authorList>
            <person name="Dillman A.R."/>
            <person name="Macchietto M."/>
            <person name="Porter C.F."/>
            <person name="Rogers A."/>
            <person name="Williams B."/>
            <person name="Antoshechkin I."/>
            <person name="Lee M.M."/>
            <person name="Goodwin Z."/>
            <person name="Lu X."/>
            <person name="Lewis E.E."/>
            <person name="Goodrich-Blair H."/>
            <person name="Stock S.P."/>
            <person name="Adams B.J."/>
            <person name="Sternberg P.W."/>
            <person name="Mortazavi A."/>
        </authorList>
    </citation>
    <scope>NUCLEOTIDE SEQUENCE [LARGE SCALE GENOMIC DNA]</scope>
    <source>
        <strain evidence="2 3">ALL</strain>
    </source>
</reference>
<feature type="coiled-coil region" evidence="1">
    <location>
        <begin position="19"/>
        <end position="53"/>
    </location>
</feature>
<sequence length="145" mass="16480">MALFLLQLAGIFDAMSPDQKKLLVEIRGLNARLERTKKEQNEAEKTLKGFGRRLDAIIVSLGGDPEAFEAIEIGDADEELPPRMLPKWKNRDEINFPILFKLDRSRLRANRNISSVLSSASEKSFLLLVTRETLVQTSINIRNEE</sequence>
<gene>
    <name evidence="2" type="ORF">L596_015825</name>
</gene>
<dbReference type="EMBL" id="AZBU02000004">
    <property type="protein sequence ID" value="TKR82048.1"/>
    <property type="molecule type" value="Genomic_DNA"/>
</dbReference>
<evidence type="ECO:0000313" key="2">
    <source>
        <dbReference type="EMBL" id="TKR82048.1"/>
    </source>
</evidence>
<protein>
    <submittedName>
        <fullName evidence="2">Uncharacterized protein</fullName>
    </submittedName>
</protein>
<dbReference type="AlphaFoldDB" id="A0A4U5NGA3"/>
<evidence type="ECO:0000256" key="1">
    <source>
        <dbReference type="SAM" id="Coils"/>
    </source>
</evidence>
<evidence type="ECO:0000313" key="3">
    <source>
        <dbReference type="Proteomes" id="UP000298663"/>
    </source>
</evidence>
<reference evidence="2 3" key="2">
    <citation type="journal article" date="2019" name="G3 (Bethesda)">
        <title>Hybrid Assembly of the Genome of the Entomopathogenic Nematode Steinernema carpocapsae Identifies the X-Chromosome.</title>
        <authorList>
            <person name="Serra L."/>
            <person name="Macchietto M."/>
            <person name="Macias-Munoz A."/>
            <person name="McGill C.J."/>
            <person name="Rodriguez I.M."/>
            <person name="Rodriguez B."/>
            <person name="Murad R."/>
            <person name="Mortazavi A."/>
        </authorList>
    </citation>
    <scope>NUCLEOTIDE SEQUENCE [LARGE SCALE GENOMIC DNA]</scope>
    <source>
        <strain evidence="2 3">ALL</strain>
    </source>
</reference>
<name>A0A4U5NGA3_STECR</name>
<comment type="caution">
    <text evidence="2">The sequence shown here is derived from an EMBL/GenBank/DDBJ whole genome shotgun (WGS) entry which is preliminary data.</text>
</comment>
<proteinExistence type="predicted"/>
<accession>A0A4U5NGA3</accession>
<keyword evidence="1" id="KW-0175">Coiled coil</keyword>
<organism evidence="2 3">
    <name type="scientific">Steinernema carpocapsae</name>
    <name type="common">Entomopathogenic nematode</name>
    <dbReference type="NCBI Taxonomy" id="34508"/>
    <lineage>
        <taxon>Eukaryota</taxon>
        <taxon>Metazoa</taxon>
        <taxon>Ecdysozoa</taxon>
        <taxon>Nematoda</taxon>
        <taxon>Chromadorea</taxon>
        <taxon>Rhabditida</taxon>
        <taxon>Tylenchina</taxon>
        <taxon>Panagrolaimomorpha</taxon>
        <taxon>Strongyloidoidea</taxon>
        <taxon>Steinernematidae</taxon>
        <taxon>Steinernema</taxon>
    </lineage>
</organism>